<dbReference type="OrthoDB" id="9794370at2"/>
<keyword evidence="6" id="KW-0805">Transcription regulation</keyword>
<dbReference type="Gene3D" id="3.40.50.2300">
    <property type="match status" value="1"/>
</dbReference>
<dbReference type="PANTHER" id="PTHR42713:SF3">
    <property type="entry name" value="TRANSCRIPTIONAL REGULATORY PROTEIN HPTR"/>
    <property type="match status" value="1"/>
</dbReference>
<evidence type="ECO:0000256" key="1">
    <source>
        <dbReference type="ARBA" id="ARBA00004496"/>
    </source>
</evidence>
<comment type="subcellular location">
    <subcellularLocation>
        <location evidence="1">Cytoplasm</location>
    </subcellularLocation>
</comment>
<evidence type="ECO:0000259" key="12">
    <source>
        <dbReference type="PROSITE" id="PS50110"/>
    </source>
</evidence>
<dbReference type="InterPro" id="IPR001789">
    <property type="entry name" value="Sig_transdc_resp-reg_receiver"/>
</dbReference>
<dbReference type="SMART" id="SM00448">
    <property type="entry name" value="REC"/>
    <property type="match status" value="1"/>
</dbReference>
<dbReference type="GO" id="GO:0005737">
    <property type="term" value="C:cytoplasm"/>
    <property type="evidence" value="ECO:0007669"/>
    <property type="project" value="UniProtKB-SubCell"/>
</dbReference>
<dbReference type="PANTHER" id="PTHR42713">
    <property type="entry name" value="HISTIDINE KINASE-RELATED"/>
    <property type="match status" value="1"/>
</dbReference>
<evidence type="ECO:0000256" key="5">
    <source>
        <dbReference type="ARBA" id="ARBA00023012"/>
    </source>
</evidence>
<feature type="domain" description="HTH araC/xylS-type" evidence="11">
    <location>
        <begin position="428"/>
        <end position="526"/>
    </location>
</feature>
<dbReference type="GO" id="GO:0003700">
    <property type="term" value="F:DNA-binding transcription factor activity"/>
    <property type="evidence" value="ECO:0007669"/>
    <property type="project" value="InterPro"/>
</dbReference>
<dbReference type="Pfam" id="PF00072">
    <property type="entry name" value="Response_reg"/>
    <property type="match status" value="1"/>
</dbReference>
<dbReference type="SUPFAM" id="SSF52172">
    <property type="entry name" value="CheY-like"/>
    <property type="match status" value="1"/>
</dbReference>
<sequence length="531" mass="61182">MLKAIIVDDEPHIVQGLKALIDWKSEGYNIVASFSNGKEALEYLKNNKVDLIMADIKMPVMTGLDLLKEIRDSKVSDAAFVISSGFADFSYAQTAIKYDCKRYILKPVDAEALLEILREVKEENHAEDKIPVSKEMEDAYFERNLIGVIKGKYDDVILERVLDKIRNDDEIRYIEIQAEDNNQIDEEDDDSEKLAMQRKIYEAAKVFLGENEYNAVLDPSGHDKIFDVGFIFTRDLAGKMGISEEAYFEKLHDYLSDYAGVNVILFVGKKVKGLKNTSKSYGTACRLRYLKGFREKQSIYNYDDNDIKDNNDRVFILKDSIDNFIRSVEDNNKDRILETIEKLFEDMKESGTGSFIDININYIVFQLINLAAKQDDDINQEEILRIISEKTFENGVLRGSKEHLKQFALEYADYLSQLRKNVSKGALSDVEREIKYNYMSNLTLKGLGDKYYINSAYLGQIFHKKYGCSFKDYLNNYRLDKAVELLLNTDMKIYEIASSVGYRDVDYFVNKFIALKGCTPAKFRKQEKGNI</sequence>
<evidence type="ECO:0000256" key="3">
    <source>
        <dbReference type="ARBA" id="ARBA00022490"/>
    </source>
</evidence>
<keyword evidence="8" id="KW-0804">Transcription</keyword>
<dbReference type="InterPro" id="IPR011006">
    <property type="entry name" value="CheY-like_superfamily"/>
</dbReference>
<reference evidence="13 14" key="1">
    <citation type="submission" date="2016-10" db="EMBL/GenBank/DDBJ databases">
        <authorList>
            <person name="de Groot N.N."/>
        </authorList>
    </citation>
    <scope>NUCLEOTIDE SEQUENCE [LARGE SCALE GENOMIC DNA]</scope>
    <source>
        <strain evidence="13 14">AR40</strain>
    </source>
</reference>
<dbReference type="PROSITE" id="PS01124">
    <property type="entry name" value="HTH_ARAC_FAMILY_2"/>
    <property type="match status" value="1"/>
</dbReference>
<dbReference type="InterPro" id="IPR051552">
    <property type="entry name" value="HptR"/>
</dbReference>
<dbReference type="PROSITE" id="PS50110">
    <property type="entry name" value="RESPONSE_REGULATORY"/>
    <property type="match status" value="1"/>
</dbReference>
<proteinExistence type="predicted"/>
<evidence type="ECO:0000259" key="11">
    <source>
        <dbReference type="PROSITE" id="PS01124"/>
    </source>
</evidence>
<dbReference type="Proteomes" id="UP000182584">
    <property type="component" value="Unassembled WGS sequence"/>
</dbReference>
<evidence type="ECO:0000256" key="7">
    <source>
        <dbReference type="ARBA" id="ARBA00023125"/>
    </source>
</evidence>
<feature type="modified residue" description="4-aspartylphosphate" evidence="10">
    <location>
        <position position="55"/>
    </location>
</feature>
<name>A0A1H9N719_BUTFI</name>
<feature type="domain" description="Response regulatory" evidence="12">
    <location>
        <begin position="3"/>
        <end position="121"/>
    </location>
</feature>
<dbReference type="InterPro" id="IPR018062">
    <property type="entry name" value="HTH_AraC-typ_CS"/>
</dbReference>
<dbReference type="InterPro" id="IPR018060">
    <property type="entry name" value="HTH_AraC"/>
</dbReference>
<dbReference type="SMART" id="SM00342">
    <property type="entry name" value="HTH_ARAC"/>
    <property type="match status" value="1"/>
</dbReference>
<evidence type="ECO:0000256" key="8">
    <source>
        <dbReference type="ARBA" id="ARBA00023163"/>
    </source>
</evidence>
<dbReference type="Gene3D" id="1.10.10.60">
    <property type="entry name" value="Homeodomain-like"/>
    <property type="match status" value="2"/>
</dbReference>
<dbReference type="RefSeq" id="WP_074754592.1">
    <property type="nucleotide sequence ID" value="NZ_FOGJ01000004.1"/>
</dbReference>
<comment type="function">
    <text evidence="9">May play the central regulatory role in sporulation. It may be an element of the effector pathway responsible for the activation of sporulation genes in response to nutritional stress. Spo0A may act in concert with spo0H (a sigma factor) to control the expression of some genes that are critical to the sporulation process.</text>
</comment>
<evidence type="ECO:0000256" key="10">
    <source>
        <dbReference type="PROSITE-ProRule" id="PRU00169"/>
    </source>
</evidence>
<gene>
    <name evidence="13" type="ORF">SAMN04487884_10477</name>
</gene>
<accession>A0A1H9N719</accession>
<evidence type="ECO:0000256" key="6">
    <source>
        <dbReference type="ARBA" id="ARBA00023015"/>
    </source>
</evidence>
<dbReference type="CDD" id="cd17536">
    <property type="entry name" value="REC_YesN-like"/>
    <property type="match status" value="1"/>
</dbReference>
<evidence type="ECO:0000256" key="2">
    <source>
        <dbReference type="ARBA" id="ARBA00018672"/>
    </source>
</evidence>
<dbReference type="EMBL" id="FOGJ01000004">
    <property type="protein sequence ID" value="SER31830.1"/>
    <property type="molecule type" value="Genomic_DNA"/>
</dbReference>
<evidence type="ECO:0000313" key="13">
    <source>
        <dbReference type="EMBL" id="SER31830.1"/>
    </source>
</evidence>
<dbReference type="InterPro" id="IPR009057">
    <property type="entry name" value="Homeodomain-like_sf"/>
</dbReference>
<dbReference type="SUPFAM" id="SSF46689">
    <property type="entry name" value="Homeodomain-like"/>
    <property type="match status" value="1"/>
</dbReference>
<keyword evidence="7" id="KW-0238">DNA-binding</keyword>
<evidence type="ECO:0000313" key="14">
    <source>
        <dbReference type="Proteomes" id="UP000182584"/>
    </source>
</evidence>
<dbReference type="GO" id="GO:0043565">
    <property type="term" value="F:sequence-specific DNA binding"/>
    <property type="evidence" value="ECO:0007669"/>
    <property type="project" value="InterPro"/>
</dbReference>
<keyword evidence="5" id="KW-0902">Two-component regulatory system</keyword>
<evidence type="ECO:0000256" key="4">
    <source>
        <dbReference type="ARBA" id="ARBA00022553"/>
    </source>
</evidence>
<organism evidence="13 14">
    <name type="scientific">Butyrivibrio fibrisolvens</name>
    <dbReference type="NCBI Taxonomy" id="831"/>
    <lineage>
        <taxon>Bacteria</taxon>
        <taxon>Bacillati</taxon>
        <taxon>Bacillota</taxon>
        <taxon>Clostridia</taxon>
        <taxon>Lachnospirales</taxon>
        <taxon>Lachnospiraceae</taxon>
        <taxon>Butyrivibrio</taxon>
    </lineage>
</organism>
<evidence type="ECO:0000256" key="9">
    <source>
        <dbReference type="ARBA" id="ARBA00024867"/>
    </source>
</evidence>
<dbReference type="Pfam" id="PF12833">
    <property type="entry name" value="HTH_18"/>
    <property type="match status" value="1"/>
</dbReference>
<dbReference type="PROSITE" id="PS00041">
    <property type="entry name" value="HTH_ARAC_FAMILY_1"/>
    <property type="match status" value="1"/>
</dbReference>
<keyword evidence="3" id="KW-0963">Cytoplasm</keyword>
<protein>
    <recommendedName>
        <fullName evidence="2">Stage 0 sporulation protein A homolog</fullName>
    </recommendedName>
</protein>
<dbReference type="GO" id="GO:0000160">
    <property type="term" value="P:phosphorelay signal transduction system"/>
    <property type="evidence" value="ECO:0007669"/>
    <property type="project" value="UniProtKB-KW"/>
</dbReference>
<keyword evidence="4 10" id="KW-0597">Phosphoprotein</keyword>
<dbReference type="AlphaFoldDB" id="A0A1H9N719"/>